<feature type="region of interest" description="Disordered" evidence="1">
    <location>
        <begin position="153"/>
        <end position="245"/>
    </location>
</feature>
<keyword evidence="2" id="KW-1133">Transmembrane helix</keyword>
<feature type="transmembrane region" description="Helical" evidence="2">
    <location>
        <begin position="250"/>
        <end position="272"/>
    </location>
</feature>
<feature type="compositionally biased region" description="Low complexity" evidence="1">
    <location>
        <begin position="316"/>
        <end position="347"/>
    </location>
</feature>
<sequence length="511" mass="52023">MQVRIGVCTSCDAKFEIPVSFDQAWAKCLICEGAVRIGEPELSDAAKKAERAAAREADVAKGKQAAPAAAVAAVAGAEAPPRAAAPAPVRVTKAEPVSKPEPVVTFVPDPVAEIEEEAELELEPLEEAVLEAEPLADAPPPSPKMSTLERLKAERAAAAADAAAPAPKPQSTLERIKAQRAAEAAAAERAVAEPTPVAANPNKAASASRGSGRKSAGDDGAGASAGGRKRSGGARRRPAAKKAERSSKPLLIAGGSLIVIGIGVIGITQGWFEGAKVAQAESGEDQVADAPEDKVSQPAVNPFDLVGGTPTPIGNASAASAAAASEGSSTDGGAAAAAPAQPAAPAANPKHDPDTVDLAALPTYDKLPETSDEDWASIVADAEKLVDPAGTRGSTTASQRLIERGVEAMPAIMNAFKTVDLYDNAGLRTGGLVQRTLEEICNGTNYGWQDGLERDQIWFNKRVVVAWNKAWGQAEGNEFARASLLGEEPPSANDAGGDGDAGGGDDESSDG</sequence>
<dbReference type="RefSeq" id="WP_145066525.1">
    <property type="nucleotide sequence ID" value="NZ_CP036287.1"/>
</dbReference>
<reference evidence="3 4" key="1">
    <citation type="submission" date="2019-02" db="EMBL/GenBank/DDBJ databases">
        <title>Deep-cultivation of Planctomycetes and their phenomic and genomic characterization uncovers novel biology.</title>
        <authorList>
            <person name="Wiegand S."/>
            <person name="Jogler M."/>
            <person name="Boedeker C."/>
            <person name="Pinto D."/>
            <person name="Vollmers J."/>
            <person name="Rivas-Marin E."/>
            <person name="Kohn T."/>
            <person name="Peeters S.H."/>
            <person name="Heuer A."/>
            <person name="Rast P."/>
            <person name="Oberbeckmann S."/>
            <person name="Bunk B."/>
            <person name="Jeske O."/>
            <person name="Meyerdierks A."/>
            <person name="Storesund J.E."/>
            <person name="Kallscheuer N."/>
            <person name="Luecker S."/>
            <person name="Lage O.M."/>
            <person name="Pohl T."/>
            <person name="Merkel B.J."/>
            <person name="Hornburger P."/>
            <person name="Mueller R.-W."/>
            <person name="Bruemmer F."/>
            <person name="Labrenz M."/>
            <person name="Spormann A.M."/>
            <person name="Op den Camp H."/>
            <person name="Overmann J."/>
            <person name="Amann R."/>
            <person name="Jetten M.S.M."/>
            <person name="Mascher T."/>
            <person name="Medema M.H."/>
            <person name="Devos D.P."/>
            <person name="Kaster A.-K."/>
            <person name="Ovreas L."/>
            <person name="Rohde M."/>
            <person name="Galperin M.Y."/>
            <person name="Jogler C."/>
        </authorList>
    </citation>
    <scope>NUCLEOTIDE SEQUENCE [LARGE SCALE GENOMIC DNA]</scope>
    <source>
        <strain evidence="3 4">Pla133</strain>
    </source>
</reference>
<feature type="region of interest" description="Disordered" evidence="1">
    <location>
        <begin position="480"/>
        <end position="511"/>
    </location>
</feature>
<evidence type="ECO:0000313" key="4">
    <source>
        <dbReference type="Proteomes" id="UP000316921"/>
    </source>
</evidence>
<organism evidence="3 4">
    <name type="scientific">Engelhardtia mirabilis</name>
    <dbReference type="NCBI Taxonomy" id="2528011"/>
    <lineage>
        <taxon>Bacteria</taxon>
        <taxon>Pseudomonadati</taxon>
        <taxon>Planctomycetota</taxon>
        <taxon>Planctomycetia</taxon>
        <taxon>Planctomycetia incertae sedis</taxon>
        <taxon>Engelhardtia</taxon>
    </lineage>
</organism>
<gene>
    <name evidence="3" type="ORF">Pla133_30230</name>
</gene>
<dbReference type="Proteomes" id="UP000316921">
    <property type="component" value="Chromosome"/>
</dbReference>
<feature type="compositionally biased region" description="Basic residues" evidence="1">
    <location>
        <begin position="227"/>
        <end position="240"/>
    </location>
</feature>
<proteinExistence type="predicted"/>
<dbReference type="KEGG" id="pbap:Pla133_30230"/>
<dbReference type="AlphaFoldDB" id="A0A518BLT3"/>
<feature type="region of interest" description="Disordered" evidence="1">
    <location>
        <begin position="307"/>
        <end position="357"/>
    </location>
</feature>
<feature type="compositionally biased region" description="Low complexity" evidence="1">
    <location>
        <begin position="179"/>
        <end position="214"/>
    </location>
</feature>
<keyword evidence="2" id="KW-0472">Membrane</keyword>
<protein>
    <submittedName>
        <fullName evidence="3">Uncharacterized protein</fullName>
    </submittedName>
</protein>
<feature type="compositionally biased region" description="Low complexity" evidence="1">
    <location>
        <begin position="156"/>
        <end position="165"/>
    </location>
</feature>
<evidence type="ECO:0000313" key="3">
    <source>
        <dbReference type="EMBL" id="QDU67934.1"/>
    </source>
</evidence>
<keyword evidence="4" id="KW-1185">Reference proteome</keyword>
<evidence type="ECO:0000256" key="1">
    <source>
        <dbReference type="SAM" id="MobiDB-lite"/>
    </source>
</evidence>
<accession>A0A518BLT3</accession>
<name>A0A518BLT3_9BACT</name>
<dbReference type="EMBL" id="CP036287">
    <property type="protein sequence ID" value="QDU67934.1"/>
    <property type="molecule type" value="Genomic_DNA"/>
</dbReference>
<keyword evidence="2" id="KW-0812">Transmembrane</keyword>
<evidence type="ECO:0000256" key="2">
    <source>
        <dbReference type="SAM" id="Phobius"/>
    </source>
</evidence>